<dbReference type="InterPro" id="IPR011009">
    <property type="entry name" value="Kinase-like_dom_sf"/>
</dbReference>
<dbReference type="PANTHER" id="PTHR11012:SF30">
    <property type="entry name" value="PROTEIN KINASE-LIKE DOMAIN-CONTAINING"/>
    <property type="match status" value="1"/>
</dbReference>
<dbReference type="SMART" id="SM00587">
    <property type="entry name" value="CHK"/>
    <property type="match status" value="2"/>
</dbReference>
<protein>
    <recommendedName>
        <fullName evidence="1">CHK kinase-like domain-containing protein</fullName>
    </recommendedName>
</protein>
<evidence type="ECO:0000313" key="3">
    <source>
        <dbReference type="Proteomes" id="UP000410492"/>
    </source>
</evidence>
<dbReference type="AlphaFoldDB" id="A0A653CB87"/>
<feature type="domain" description="CHK kinase-like" evidence="1">
    <location>
        <begin position="462"/>
        <end position="656"/>
    </location>
</feature>
<dbReference type="OrthoDB" id="8250698at2759"/>
<feature type="domain" description="CHK kinase-like" evidence="1">
    <location>
        <begin position="165"/>
        <end position="359"/>
    </location>
</feature>
<dbReference type="Proteomes" id="UP000410492">
    <property type="component" value="Unassembled WGS sequence"/>
</dbReference>
<dbReference type="InterPro" id="IPR015897">
    <property type="entry name" value="CHK_kinase-like"/>
</dbReference>
<dbReference type="InterPro" id="IPR004119">
    <property type="entry name" value="EcKL"/>
</dbReference>
<proteinExistence type="predicted"/>
<dbReference type="Gene3D" id="3.90.1200.10">
    <property type="match status" value="2"/>
</dbReference>
<dbReference type="PANTHER" id="PTHR11012">
    <property type="entry name" value="PROTEIN KINASE-LIKE DOMAIN-CONTAINING"/>
    <property type="match status" value="1"/>
</dbReference>
<evidence type="ECO:0000313" key="2">
    <source>
        <dbReference type="EMBL" id="VEN44919.1"/>
    </source>
</evidence>
<evidence type="ECO:0000259" key="1">
    <source>
        <dbReference type="SMART" id="SM00587"/>
    </source>
</evidence>
<keyword evidence="3" id="KW-1185">Reference proteome</keyword>
<gene>
    <name evidence="2" type="ORF">CALMAC_LOCUS7545</name>
</gene>
<dbReference type="EMBL" id="CAACVG010007334">
    <property type="protein sequence ID" value="VEN44919.1"/>
    <property type="molecule type" value="Genomic_DNA"/>
</dbReference>
<reference evidence="2 3" key="1">
    <citation type="submission" date="2019-01" db="EMBL/GenBank/DDBJ databases">
        <authorList>
            <person name="Sayadi A."/>
        </authorList>
    </citation>
    <scope>NUCLEOTIDE SEQUENCE [LARGE SCALE GENOMIC DNA]</scope>
</reference>
<accession>A0A653CB87</accession>
<name>A0A653CB87_CALMS</name>
<sequence length="761" mass="87098">MTTHLCYSHQSVRLYSNLCTHACQFKLRLNLNATILLFTTGTMKTEITSWLNEALKDENFERFEVKLGGETEKGDGFVGQMIFVTVEGVTKEGTTKKLDLVLKASKDNEAFRENIGRWAFEKEMHVYEDVFTAFEAFQNQNKVITPFVAYPKCYKCLKLIKKEILVFENLRSLGYELHEKKLCLNLNHTKIVLQEYAKLHALSFALKDQNRKQFDILTGSSKDLMLDFLKRPNTTKNINKLIQSTLTSLSERGQTHLNEKFARISQGGASKMIEVFQTVDDQAVITHGDCWNNNFMFQYKNNDRTAPTAVKILDWQTSVLRSPACDLAMFLTLTSSLSAHLFDQLLKEYHDHLSDFLVQLGSSPDLFTFEDLLKEWKNFIIAASIFAPLGFAFILAEKEDLPEFGEMKEGSDVGDFMDMPIPADEAFYERLIPLIEYVDVITPFVAYPKCYKCLKLNKKEVLVLENLRSLGYELHEKKLCLNLNHTRMVLQEYAKLHAVSFALKDQNKKQFDILTGSLKDLMLDFLKTPSTTKNINRSIQAALESLKKRGDTHLYEKFGRISQGGASKTIEVFQTVDDQAVITHGDCWNNNFMFQYKNNDRTAPTAVKILDWQMCVLRSPACDLAMFLTLTSSRSAHLFDQLLKEYHDQLSEFLVQLGSSPDLFTFEDLLKHWKNFIIAGTIFAPLGFSFILAEKEDLPEFDEMKEGSNIGDFMDMPIPTGEAFYERVGLELDSTFGFMHNGMRRNEMVASISCESRSQTG</sequence>
<dbReference type="Pfam" id="PF02958">
    <property type="entry name" value="EcKL"/>
    <property type="match status" value="2"/>
</dbReference>
<organism evidence="2 3">
    <name type="scientific">Callosobruchus maculatus</name>
    <name type="common">Southern cowpea weevil</name>
    <name type="synonym">Pulse bruchid</name>
    <dbReference type="NCBI Taxonomy" id="64391"/>
    <lineage>
        <taxon>Eukaryota</taxon>
        <taxon>Metazoa</taxon>
        <taxon>Ecdysozoa</taxon>
        <taxon>Arthropoda</taxon>
        <taxon>Hexapoda</taxon>
        <taxon>Insecta</taxon>
        <taxon>Pterygota</taxon>
        <taxon>Neoptera</taxon>
        <taxon>Endopterygota</taxon>
        <taxon>Coleoptera</taxon>
        <taxon>Polyphaga</taxon>
        <taxon>Cucujiformia</taxon>
        <taxon>Chrysomeloidea</taxon>
        <taxon>Chrysomelidae</taxon>
        <taxon>Bruchinae</taxon>
        <taxon>Bruchini</taxon>
        <taxon>Callosobruchus</taxon>
    </lineage>
</organism>
<dbReference type="SUPFAM" id="SSF56112">
    <property type="entry name" value="Protein kinase-like (PK-like)"/>
    <property type="match status" value="2"/>
</dbReference>